<keyword evidence="5 8" id="KW-0812">Transmembrane</keyword>
<dbReference type="GO" id="GO:0032259">
    <property type="term" value="P:methylation"/>
    <property type="evidence" value="ECO:0007669"/>
    <property type="project" value="UniProtKB-KW"/>
</dbReference>
<dbReference type="GO" id="GO:0005768">
    <property type="term" value="C:endosome"/>
    <property type="evidence" value="ECO:0007669"/>
    <property type="project" value="TreeGrafter"/>
</dbReference>
<evidence type="ECO:0000256" key="5">
    <source>
        <dbReference type="ARBA" id="ARBA00022968"/>
    </source>
</evidence>
<evidence type="ECO:0000256" key="3">
    <source>
        <dbReference type="ARBA" id="ARBA00022603"/>
    </source>
</evidence>
<dbReference type="GO" id="GO:0008168">
    <property type="term" value="F:methyltransferase activity"/>
    <property type="evidence" value="ECO:0007669"/>
    <property type="project" value="UniProtKB-UniRule"/>
</dbReference>
<evidence type="ECO:0000256" key="6">
    <source>
        <dbReference type="ARBA" id="ARBA00023180"/>
    </source>
</evidence>
<sequence length="410" mass="46965">MVPDIMFGHHTRVVLDVGCGAASFGAYLLSRNVLTMSIAPKDVHENQIQFALEHNVPAMVAAFATCRLSYPSQAFDLIHCSRCRINWTRDDGIWLLEVNRMLQAGGYFSWAAQPVYKHEEALEEQWIEMLNLTARLCWNLVKKEGYIAIWQKPFNNICYLSREAGTKPPLCDPNDDVDNVWYIDLKLCITQLPENGFGANVASWPARLETPPDRLQSIQIDAYITRNELFKAESKFWNETIANFVRGLGWKKIRLRNVMDMRASFGGFAAALIENKLDAWVLNVVPVSESNILPVIYERGLLGVMHDWCELFDTYLRTYELLQAAGLFSVERKRCNMSTIMLEMDRILRPGGHAYVHDSIDVIDELQDIAKSMGWKVHLHETGEGPNSSYRIMVCEKHLLYTRKSQNQNN</sequence>
<keyword evidence="4 8" id="KW-0808">Transferase</keyword>
<dbReference type="Pfam" id="PF03141">
    <property type="entry name" value="Methyltransf_29"/>
    <property type="match status" value="1"/>
</dbReference>
<evidence type="ECO:0000313" key="9">
    <source>
        <dbReference type="EMBL" id="GKU91985.1"/>
    </source>
</evidence>
<name>A0AAV5HYY8_9ROSI</name>
<keyword evidence="5 8" id="KW-0735">Signal-anchor</keyword>
<keyword evidence="3 8" id="KW-0489">Methyltransferase</keyword>
<protein>
    <recommendedName>
        <fullName evidence="8">Methyltransferase</fullName>
        <ecNumber evidence="8">2.1.1.-</ecNumber>
    </recommendedName>
</protein>
<evidence type="ECO:0000256" key="8">
    <source>
        <dbReference type="RuleBase" id="RU366043"/>
    </source>
</evidence>
<organism evidence="9 10">
    <name type="scientific">Rubroshorea leprosula</name>
    <dbReference type="NCBI Taxonomy" id="152421"/>
    <lineage>
        <taxon>Eukaryota</taxon>
        <taxon>Viridiplantae</taxon>
        <taxon>Streptophyta</taxon>
        <taxon>Embryophyta</taxon>
        <taxon>Tracheophyta</taxon>
        <taxon>Spermatophyta</taxon>
        <taxon>Magnoliopsida</taxon>
        <taxon>eudicotyledons</taxon>
        <taxon>Gunneridae</taxon>
        <taxon>Pentapetalae</taxon>
        <taxon>rosids</taxon>
        <taxon>malvids</taxon>
        <taxon>Malvales</taxon>
        <taxon>Dipterocarpaceae</taxon>
        <taxon>Rubroshorea</taxon>
    </lineage>
</organism>
<dbReference type="AlphaFoldDB" id="A0AAV5HYY8"/>
<comment type="similarity">
    <text evidence="2 8">Belongs to the methyltransferase superfamily.</text>
</comment>
<keyword evidence="6 8" id="KW-0325">Glycoprotein</keyword>
<dbReference type="EMBL" id="BPVZ01000005">
    <property type="protein sequence ID" value="GKU91985.1"/>
    <property type="molecule type" value="Genomic_DNA"/>
</dbReference>
<reference evidence="9 10" key="1">
    <citation type="journal article" date="2021" name="Commun. Biol.">
        <title>The genome of Shorea leprosula (Dipterocarpaceae) highlights the ecological relevance of drought in aseasonal tropical rainforests.</title>
        <authorList>
            <person name="Ng K.K.S."/>
            <person name="Kobayashi M.J."/>
            <person name="Fawcett J.A."/>
            <person name="Hatakeyama M."/>
            <person name="Paape T."/>
            <person name="Ng C.H."/>
            <person name="Ang C.C."/>
            <person name="Tnah L.H."/>
            <person name="Lee C.T."/>
            <person name="Nishiyama T."/>
            <person name="Sese J."/>
            <person name="O'Brien M.J."/>
            <person name="Copetti D."/>
            <person name="Mohd Noor M.I."/>
            <person name="Ong R.C."/>
            <person name="Putra M."/>
            <person name="Sireger I.Z."/>
            <person name="Indrioko S."/>
            <person name="Kosugi Y."/>
            <person name="Izuno A."/>
            <person name="Isagi Y."/>
            <person name="Lee S.L."/>
            <person name="Shimizu K.K."/>
        </authorList>
    </citation>
    <scope>NUCLEOTIDE SEQUENCE [LARGE SCALE GENOMIC DNA]</scope>
    <source>
        <strain evidence="9">214</strain>
    </source>
</reference>
<keyword evidence="10" id="KW-1185">Reference proteome</keyword>
<comment type="caution">
    <text evidence="9">The sequence shown here is derived from an EMBL/GenBank/DDBJ whole genome shotgun (WGS) entry which is preliminary data.</text>
</comment>
<evidence type="ECO:0000256" key="7">
    <source>
        <dbReference type="ARBA" id="ARBA00037847"/>
    </source>
</evidence>
<evidence type="ECO:0000256" key="4">
    <source>
        <dbReference type="ARBA" id="ARBA00022679"/>
    </source>
</evidence>
<dbReference type="InterPro" id="IPR004159">
    <property type="entry name" value="Put_SAM_MeTrfase"/>
</dbReference>
<dbReference type="Gene3D" id="3.40.50.150">
    <property type="entry name" value="Vaccinia Virus protein VP39"/>
    <property type="match status" value="1"/>
</dbReference>
<gene>
    <name evidence="9" type="ORF">SLEP1_g5781</name>
</gene>
<evidence type="ECO:0000256" key="1">
    <source>
        <dbReference type="ARBA" id="ARBA00004606"/>
    </source>
</evidence>
<proteinExistence type="inferred from homology"/>
<dbReference type="PANTHER" id="PTHR10108:SF979">
    <property type="entry name" value="METHYLTRANSFERASE PMT11-RELATED"/>
    <property type="match status" value="1"/>
</dbReference>
<dbReference type="EC" id="2.1.1.-" evidence="8"/>
<accession>A0AAV5HYY8</accession>
<dbReference type="Proteomes" id="UP001054252">
    <property type="component" value="Unassembled WGS sequence"/>
</dbReference>
<evidence type="ECO:0000313" key="10">
    <source>
        <dbReference type="Proteomes" id="UP001054252"/>
    </source>
</evidence>
<evidence type="ECO:0000256" key="2">
    <source>
        <dbReference type="ARBA" id="ARBA00008361"/>
    </source>
</evidence>
<dbReference type="SUPFAM" id="SSF53335">
    <property type="entry name" value="S-adenosyl-L-methionine-dependent methyltransferases"/>
    <property type="match status" value="1"/>
</dbReference>
<dbReference type="GO" id="GO:0016020">
    <property type="term" value="C:membrane"/>
    <property type="evidence" value="ECO:0007669"/>
    <property type="project" value="UniProtKB-SubCell"/>
</dbReference>
<dbReference type="PANTHER" id="PTHR10108">
    <property type="entry name" value="SAM-DEPENDENT METHYLTRANSFERASE"/>
    <property type="match status" value="1"/>
</dbReference>
<dbReference type="GO" id="GO:0005802">
    <property type="term" value="C:trans-Golgi network"/>
    <property type="evidence" value="ECO:0007669"/>
    <property type="project" value="TreeGrafter"/>
</dbReference>
<dbReference type="InterPro" id="IPR029063">
    <property type="entry name" value="SAM-dependent_MTases_sf"/>
</dbReference>
<comment type="subcellular location">
    <subcellularLocation>
        <location evidence="7">Endomembrane system</location>
        <topology evidence="7">Single-pass membrane protein</topology>
    </subcellularLocation>
    <subcellularLocation>
        <location evidence="1 8">Membrane</location>
        <topology evidence="1 8">Single-pass type II membrane protein</topology>
    </subcellularLocation>
</comment>